<keyword evidence="3" id="KW-1185">Reference proteome</keyword>
<feature type="coiled-coil region" evidence="1">
    <location>
        <begin position="153"/>
        <end position="180"/>
    </location>
</feature>
<dbReference type="OrthoDB" id="1299232at2759"/>
<evidence type="ECO:0000256" key="1">
    <source>
        <dbReference type="SAM" id="Coils"/>
    </source>
</evidence>
<dbReference type="Proteomes" id="UP000652761">
    <property type="component" value="Unassembled WGS sequence"/>
</dbReference>
<organism evidence="2 3">
    <name type="scientific">Colocasia esculenta</name>
    <name type="common">Wild taro</name>
    <name type="synonym">Arum esculentum</name>
    <dbReference type="NCBI Taxonomy" id="4460"/>
    <lineage>
        <taxon>Eukaryota</taxon>
        <taxon>Viridiplantae</taxon>
        <taxon>Streptophyta</taxon>
        <taxon>Embryophyta</taxon>
        <taxon>Tracheophyta</taxon>
        <taxon>Spermatophyta</taxon>
        <taxon>Magnoliopsida</taxon>
        <taxon>Liliopsida</taxon>
        <taxon>Araceae</taxon>
        <taxon>Aroideae</taxon>
        <taxon>Colocasieae</taxon>
        <taxon>Colocasia</taxon>
    </lineage>
</organism>
<comment type="caution">
    <text evidence="2">The sequence shown here is derived from an EMBL/GenBank/DDBJ whole genome shotgun (WGS) entry which is preliminary data.</text>
</comment>
<sequence>MHLEEIRKTRPRVIEMEIERCHTLQFPDWFKGKVISLQGKYNNGLDANTIVLKDRPLNVGKKFNLTADWFLREEYEKFREDLQGKRIHIDAQSATTSKDKILDIKLMKQSCISSSIASVGDAYEQVLGRDRTGRVCGIGTSPTPKSLWGSRSEQKLCQDNESLKQQIDALEERMKKFESRGNNEDSLAGRRVRILNFFGQVVASCILMSDDNDNVVMGKKLGGEYYEVSILIAHDPTASLTKMQIEKI</sequence>
<keyword evidence="1" id="KW-0175">Coiled coil</keyword>
<accession>A0A843UHN4</accession>
<dbReference type="EMBL" id="NMUH01000459">
    <property type="protein sequence ID" value="MQL79509.1"/>
    <property type="molecule type" value="Genomic_DNA"/>
</dbReference>
<dbReference type="AlphaFoldDB" id="A0A843UHN4"/>
<evidence type="ECO:0000313" key="2">
    <source>
        <dbReference type="EMBL" id="MQL79509.1"/>
    </source>
</evidence>
<evidence type="ECO:0000313" key="3">
    <source>
        <dbReference type="Proteomes" id="UP000652761"/>
    </source>
</evidence>
<reference evidence="2" key="1">
    <citation type="submission" date="2017-07" db="EMBL/GenBank/DDBJ databases">
        <title>Taro Niue Genome Assembly and Annotation.</title>
        <authorList>
            <person name="Atibalentja N."/>
            <person name="Keating K."/>
            <person name="Fields C.J."/>
        </authorList>
    </citation>
    <scope>NUCLEOTIDE SEQUENCE</scope>
    <source>
        <strain evidence="2">Niue_2</strain>
        <tissue evidence="2">Leaf</tissue>
    </source>
</reference>
<name>A0A843UHN4_COLES</name>
<gene>
    <name evidence="2" type="ORF">Taro_011951</name>
</gene>
<proteinExistence type="predicted"/>
<protein>
    <submittedName>
        <fullName evidence="2">Uncharacterized protein</fullName>
    </submittedName>
</protein>